<dbReference type="Proteomes" id="UP000596247">
    <property type="component" value="Chromosome"/>
</dbReference>
<keyword evidence="2" id="KW-1185">Reference proteome</keyword>
<gene>
    <name evidence="1" type="ORF">LLCLJKAH_00129</name>
</gene>
<sequence>MKAQAVRNSEIKSRRATWLAILLIALFALITSTGYAKETNTKPAFSSLKAFQLKADDQKLTGARFGWCFPTPKDGVQCQTVNGATVTDLGPGEVDAQANSNELGDGSTVFSVTLLPETAVKEMKAIYDYTWSH</sequence>
<protein>
    <submittedName>
        <fullName evidence="1">Uncharacterized protein</fullName>
    </submittedName>
</protein>
<organism evidence="1 2">
    <name type="scientific">Klebsiella phage vB_KvM-Eowyn</name>
    <dbReference type="NCBI Taxonomy" id="2762819"/>
    <lineage>
        <taxon>Viruses</taxon>
        <taxon>Duplodnaviria</taxon>
        <taxon>Heunggongvirae</taxon>
        <taxon>Uroviricota</taxon>
        <taxon>Caudoviricetes</taxon>
        <taxon>Chimalliviridae</taxon>
        <taxon>Eowynvirus</taxon>
        <taxon>Eowynvirus eowyn</taxon>
    </lineage>
</organism>
<proteinExistence type="predicted"/>
<evidence type="ECO:0000313" key="1">
    <source>
        <dbReference type="EMBL" id="CAD5236118.1"/>
    </source>
</evidence>
<dbReference type="EMBL" id="LR881104">
    <property type="protein sequence ID" value="CAD5236118.1"/>
    <property type="molecule type" value="Genomic_DNA"/>
</dbReference>
<name>A0A7R8R9G3_9CAUD</name>
<reference evidence="1 2" key="1">
    <citation type="submission" date="2020-09" db="EMBL/GenBank/DDBJ databases">
        <authorList>
            <person name="Jameson E."/>
        </authorList>
    </citation>
    <scope>NUCLEOTIDE SEQUENCE [LARGE SCALE GENOMIC DNA]</scope>
</reference>
<accession>A0A7R8R9G3</accession>
<evidence type="ECO:0000313" key="2">
    <source>
        <dbReference type="Proteomes" id="UP000596247"/>
    </source>
</evidence>